<gene>
    <name evidence="1" type="ORF">HanXRQr2_Chr06g0262891</name>
</gene>
<dbReference type="Proteomes" id="UP000215914">
    <property type="component" value="Unassembled WGS sequence"/>
</dbReference>
<keyword evidence="2" id="KW-1185">Reference proteome</keyword>
<evidence type="ECO:0000313" key="2">
    <source>
        <dbReference type="Proteomes" id="UP000215914"/>
    </source>
</evidence>
<reference evidence="1" key="2">
    <citation type="submission" date="2020-06" db="EMBL/GenBank/DDBJ databases">
        <title>Helianthus annuus Genome sequencing and assembly Release 2.</title>
        <authorList>
            <person name="Gouzy J."/>
            <person name="Langlade N."/>
            <person name="Munos S."/>
        </authorList>
    </citation>
    <scope>NUCLEOTIDE SEQUENCE</scope>
    <source>
        <tissue evidence="1">Leaves</tissue>
    </source>
</reference>
<accession>A0A9K3ITM6</accession>
<comment type="caution">
    <text evidence="1">The sequence shown here is derived from an EMBL/GenBank/DDBJ whole genome shotgun (WGS) entry which is preliminary data.</text>
</comment>
<dbReference type="EMBL" id="MNCJ02000321">
    <property type="protein sequence ID" value="KAF5802722.1"/>
    <property type="molecule type" value="Genomic_DNA"/>
</dbReference>
<organism evidence="1 2">
    <name type="scientific">Helianthus annuus</name>
    <name type="common">Common sunflower</name>
    <dbReference type="NCBI Taxonomy" id="4232"/>
    <lineage>
        <taxon>Eukaryota</taxon>
        <taxon>Viridiplantae</taxon>
        <taxon>Streptophyta</taxon>
        <taxon>Embryophyta</taxon>
        <taxon>Tracheophyta</taxon>
        <taxon>Spermatophyta</taxon>
        <taxon>Magnoliopsida</taxon>
        <taxon>eudicotyledons</taxon>
        <taxon>Gunneridae</taxon>
        <taxon>Pentapetalae</taxon>
        <taxon>asterids</taxon>
        <taxon>campanulids</taxon>
        <taxon>Asterales</taxon>
        <taxon>Asteraceae</taxon>
        <taxon>Asteroideae</taxon>
        <taxon>Heliantheae alliance</taxon>
        <taxon>Heliantheae</taxon>
        <taxon>Helianthus</taxon>
    </lineage>
</organism>
<dbReference type="AlphaFoldDB" id="A0A9K3ITM6"/>
<protein>
    <submittedName>
        <fullName evidence="1">Uncharacterized protein</fullName>
    </submittedName>
</protein>
<reference evidence="1" key="1">
    <citation type="journal article" date="2017" name="Nature">
        <title>The sunflower genome provides insights into oil metabolism, flowering and Asterid evolution.</title>
        <authorList>
            <person name="Badouin H."/>
            <person name="Gouzy J."/>
            <person name="Grassa C.J."/>
            <person name="Murat F."/>
            <person name="Staton S.E."/>
            <person name="Cottret L."/>
            <person name="Lelandais-Briere C."/>
            <person name="Owens G.L."/>
            <person name="Carrere S."/>
            <person name="Mayjonade B."/>
            <person name="Legrand L."/>
            <person name="Gill N."/>
            <person name="Kane N.C."/>
            <person name="Bowers J.E."/>
            <person name="Hubner S."/>
            <person name="Bellec A."/>
            <person name="Berard A."/>
            <person name="Berges H."/>
            <person name="Blanchet N."/>
            <person name="Boniface M.C."/>
            <person name="Brunel D."/>
            <person name="Catrice O."/>
            <person name="Chaidir N."/>
            <person name="Claudel C."/>
            <person name="Donnadieu C."/>
            <person name="Faraut T."/>
            <person name="Fievet G."/>
            <person name="Helmstetter N."/>
            <person name="King M."/>
            <person name="Knapp S.J."/>
            <person name="Lai Z."/>
            <person name="Le Paslier M.C."/>
            <person name="Lippi Y."/>
            <person name="Lorenzon L."/>
            <person name="Mandel J.R."/>
            <person name="Marage G."/>
            <person name="Marchand G."/>
            <person name="Marquand E."/>
            <person name="Bret-Mestries E."/>
            <person name="Morien E."/>
            <person name="Nambeesan S."/>
            <person name="Nguyen T."/>
            <person name="Pegot-Espagnet P."/>
            <person name="Pouilly N."/>
            <person name="Raftis F."/>
            <person name="Sallet E."/>
            <person name="Schiex T."/>
            <person name="Thomas J."/>
            <person name="Vandecasteele C."/>
            <person name="Vares D."/>
            <person name="Vear F."/>
            <person name="Vautrin S."/>
            <person name="Crespi M."/>
            <person name="Mangin B."/>
            <person name="Burke J.M."/>
            <person name="Salse J."/>
            <person name="Munos S."/>
            <person name="Vincourt P."/>
            <person name="Rieseberg L.H."/>
            <person name="Langlade N.B."/>
        </authorList>
    </citation>
    <scope>NUCLEOTIDE SEQUENCE</scope>
    <source>
        <tissue evidence="1">Leaves</tissue>
    </source>
</reference>
<name>A0A9K3ITM6_HELAN</name>
<dbReference type="Gramene" id="mRNA:HanXRQr2_Chr06g0262891">
    <property type="protein sequence ID" value="mRNA:HanXRQr2_Chr06g0262891"/>
    <property type="gene ID" value="HanXRQr2_Chr06g0262891"/>
</dbReference>
<evidence type="ECO:0000313" key="1">
    <source>
        <dbReference type="EMBL" id="KAF5802722.1"/>
    </source>
</evidence>
<proteinExistence type="predicted"/>
<sequence>MVKQGKVLLDGMISLKSNIFRYKVIVFSVGQKRIRAYWLRSSNK</sequence>